<comment type="caution">
    <text evidence="3">The sequence shown here is derived from an EMBL/GenBank/DDBJ whole genome shotgun (WGS) entry which is preliminary data.</text>
</comment>
<feature type="coiled-coil region" evidence="2">
    <location>
        <begin position="177"/>
        <end position="257"/>
    </location>
</feature>
<sequence length="264" mass="30899">HNNNGLKSSESPMVEMLRSRIDEQSSLICVLKHRADETLLRSQARQKINAELEVQLAHIQNELDMERKRADLLEKRFADLAANNQGIISFMEEHKSQNALLKLENKRLQSENDSLFSQKLHDREVLIQKLSQEIKLLHEKCINQEKEYRTKLTGCESKLREQDLQHKAKETSLLSQLQDAQQKHKDATEMCKDLKQKLEDAREQHASKEINMKESIADLTEERNKLLSLSVERGKVIQEKQVEIQQLETKWREEKKARTMAVDR</sequence>
<dbReference type="Proteomes" id="UP000677803">
    <property type="component" value="Unassembled WGS sequence"/>
</dbReference>
<accession>A0A8S4AA96</accession>
<gene>
    <name evidence="3" type="ORF">MMEN_LOCUS2237</name>
</gene>
<keyword evidence="1 2" id="KW-0175">Coiled coil</keyword>
<dbReference type="InterPro" id="IPR043450">
    <property type="entry name" value="CCDC89-like"/>
</dbReference>
<dbReference type="AlphaFoldDB" id="A0A8S4AA96"/>
<evidence type="ECO:0000256" key="1">
    <source>
        <dbReference type="ARBA" id="ARBA00023054"/>
    </source>
</evidence>
<keyword evidence="4" id="KW-1185">Reference proteome</keyword>
<dbReference type="EMBL" id="CAJRST010001113">
    <property type="protein sequence ID" value="CAG5865573.1"/>
    <property type="molecule type" value="Genomic_DNA"/>
</dbReference>
<evidence type="ECO:0000313" key="3">
    <source>
        <dbReference type="EMBL" id="CAG5865573.1"/>
    </source>
</evidence>
<proteinExistence type="predicted"/>
<evidence type="ECO:0000313" key="4">
    <source>
        <dbReference type="Proteomes" id="UP000677803"/>
    </source>
</evidence>
<dbReference type="PANTHER" id="PTHR34768:SF2">
    <property type="entry name" value="COILED-COIL DOMAIN CONTAINING 89"/>
    <property type="match status" value="1"/>
</dbReference>
<name>A0A8S4AA96_9TELE</name>
<protein>
    <submittedName>
        <fullName evidence="3">(Atlantic silverside) hypothetical protein</fullName>
    </submittedName>
</protein>
<reference evidence="3" key="1">
    <citation type="submission" date="2021-05" db="EMBL/GenBank/DDBJ databases">
        <authorList>
            <person name="Tigano A."/>
        </authorList>
    </citation>
    <scope>NUCLEOTIDE SEQUENCE</scope>
</reference>
<organism evidence="3 4">
    <name type="scientific">Menidia menidia</name>
    <name type="common">Atlantic silverside</name>
    <dbReference type="NCBI Taxonomy" id="238744"/>
    <lineage>
        <taxon>Eukaryota</taxon>
        <taxon>Metazoa</taxon>
        <taxon>Chordata</taxon>
        <taxon>Craniata</taxon>
        <taxon>Vertebrata</taxon>
        <taxon>Euteleostomi</taxon>
        <taxon>Actinopterygii</taxon>
        <taxon>Neopterygii</taxon>
        <taxon>Teleostei</taxon>
        <taxon>Neoteleostei</taxon>
        <taxon>Acanthomorphata</taxon>
        <taxon>Ovalentaria</taxon>
        <taxon>Atherinomorphae</taxon>
        <taxon>Atheriniformes</taxon>
        <taxon>Atherinopsidae</taxon>
        <taxon>Menidiinae</taxon>
        <taxon>Menidia</taxon>
    </lineage>
</organism>
<evidence type="ECO:0000256" key="2">
    <source>
        <dbReference type="SAM" id="Coils"/>
    </source>
</evidence>
<feature type="non-terminal residue" evidence="3">
    <location>
        <position position="1"/>
    </location>
</feature>
<feature type="coiled-coil region" evidence="2">
    <location>
        <begin position="49"/>
        <end position="147"/>
    </location>
</feature>
<dbReference type="PANTHER" id="PTHR34768">
    <property type="entry name" value="COILED-COIL DOMAIN-CONTAINING PROTEIN 89"/>
    <property type="match status" value="1"/>
</dbReference>
<dbReference type="OrthoDB" id="10020070at2759"/>